<evidence type="ECO:0000313" key="1">
    <source>
        <dbReference type="EMBL" id="MPC69833.1"/>
    </source>
</evidence>
<comment type="caution">
    <text evidence="1">The sequence shown here is derived from an EMBL/GenBank/DDBJ whole genome shotgun (WGS) entry which is preliminary data.</text>
</comment>
<dbReference type="AlphaFoldDB" id="A0A5B7HI36"/>
<organism evidence="1 2">
    <name type="scientific">Portunus trituberculatus</name>
    <name type="common">Swimming crab</name>
    <name type="synonym">Neptunus trituberculatus</name>
    <dbReference type="NCBI Taxonomy" id="210409"/>
    <lineage>
        <taxon>Eukaryota</taxon>
        <taxon>Metazoa</taxon>
        <taxon>Ecdysozoa</taxon>
        <taxon>Arthropoda</taxon>
        <taxon>Crustacea</taxon>
        <taxon>Multicrustacea</taxon>
        <taxon>Malacostraca</taxon>
        <taxon>Eumalacostraca</taxon>
        <taxon>Eucarida</taxon>
        <taxon>Decapoda</taxon>
        <taxon>Pleocyemata</taxon>
        <taxon>Brachyura</taxon>
        <taxon>Eubrachyura</taxon>
        <taxon>Portunoidea</taxon>
        <taxon>Portunidae</taxon>
        <taxon>Portuninae</taxon>
        <taxon>Portunus</taxon>
    </lineage>
</organism>
<proteinExistence type="predicted"/>
<protein>
    <submittedName>
        <fullName evidence="1">Uncharacterized protein</fullName>
    </submittedName>
</protein>
<dbReference type="EMBL" id="VSRR010030091">
    <property type="protein sequence ID" value="MPC69833.1"/>
    <property type="molecule type" value="Genomic_DNA"/>
</dbReference>
<reference evidence="1 2" key="1">
    <citation type="submission" date="2019-05" db="EMBL/GenBank/DDBJ databases">
        <title>Another draft genome of Portunus trituberculatus and its Hox gene families provides insights of decapod evolution.</title>
        <authorList>
            <person name="Jeong J.-H."/>
            <person name="Song I."/>
            <person name="Kim S."/>
            <person name="Choi T."/>
            <person name="Kim D."/>
            <person name="Ryu S."/>
            <person name="Kim W."/>
        </authorList>
    </citation>
    <scope>NUCLEOTIDE SEQUENCE [LARGE SCALE GENOMIC DNA]</scope>
    <source>
        <tissue evidence="1">Muscle</tissue>
    </source>
</reference>
<evidence type="ECO:0000313" key="2">
    <source>
        <dbReference type="Proteomes" id="UP000324222"/>
    </source>
</evidence>
<keyword evidence="2" id="KW-1185">Reference proteome</keyword>
<dbReference type="Proteomes" id="UP000324222">
    <property type="component" value="Unassembled WGS sequence"/>
</dbReference>
<sequence length="124" mass="13370">MILRAQERCLRCSHKCCNCLGSGVDSLDQPTFAIMQATGTAATPAFDVAAGRTLPAENFETSMPDMQSIVRTQRAIVSLATDSWGFMKLMRSQASVCISPFLSSLVASMYFSKVVQTHNLGSLG</sequence>
<name>A0A5B7HI36_PORTR</name>
<accession>A0A5B7HI36</accession>
<gene>
    <name evidence="1" type="ORF">E2C01_064065</name>
</gene>